<dbReference type="AlphaFoldDB" id="R6I4D6"/>
<dbReference type="InterPro" id="IPR051465">
    <property type="entry name" value="Cell_Envelope_Struct_Comp"/>
</dbReference>
<reference evidence="6 7" key="2">
    <citation type="journal article" date="2019" name="Nat. Med.">
        <title>A library of human gut bacterial isolates paired with longitudinal multiomics data enables mechanistic microbiome research.</title>
        <authorList>
            <person name="Poyet M."/>
            <person name="Groussin M."/>
            <person name="Gibbons S.M."/>
            <person name="Avila-Pacheco J."/>
            <person name="Jiang X."/>
            <person name="Kearney S.M."/>
            <person name="Perrotta A.R."/>
            <person name="Berdy B."/>
            <person name="Zhao S."/>
            <person name="Lieberman T.D."/>
            <person name="Swanson P.K."/>
            <person name="Smith M."/>
            <person name="Roesemann S."/>
            <person name="Alexander J.E."/>
            <person name="Rich S.A."/>
            <person name="Livny J."/>
            <person name="Vlamakis H."/>
            <person name="Clish C."/>
            <person name="Bullock K."/>
            <person name="Deik A."/>
            <person name="Scott J."/>
            <person name="Pierce K.A."/>
            <person name="Xavier R.J."/>
            <person name="Alm E.J."/>
        </authorList>
    </citation>
    <scope>NUCLEOTIDE SEQUENCE [LARGE SCALE GENOMIC DNA]</scope>
    <source>
        <strain evidence="4 7">BIOML-A13</strain>
        <strain evidence="5 6">BIOML-A3</strain>
    </source>
</reference>
<dbReference type="PANTHER" id="PTHR43308">
    <property type="entry name" value="OUTER MEMBRANE PROTEIN ALPHA-RELATED"/>
    <property type="match status" value="1"/>
</dbReference>
<evidence type="ECO:0000259" key="2">
    <source>
        <dbReference type="PROSITE" id="PS51272"/>
    </source>
</evidence>
<accession>A0A6I3RTR3</accession>
<dbReference type="Proteomes" id="UP000484547">
    <property type="component" value="Unassembled WGS sequence"/>
</dbReference>
<dbReference type="InterPro" id="IPR001119">
    <property type="entry name" value="SLH_dom"/>
</dbReference>
<keyword evidence="1" id="KW-0732">Signal</keyword>
<dbReference type="PROSITE" id="PS51272">
    <property type="entry name" value="SLH"/>
    <property type="match status" value="1"/>
</dbReference>
<dbReference type="SUPFAM" id="SSF56935">
    <property type="entry name" value="Porins"/>
    <property type="match status" value="1"/>
</dbReference>
<feature type="chain" id="PRO_5044738273" description="SLH domain-containing protein" evidence="1">
    <location>
        <begin position="23"/>
        <end position="416"/>
    </location>
</feature>
<protein>
    <recommendedName>
        <fullName evidence="2">SLH domain-containing protein</fullName>
    </recommendedName>
</protein>
<evidence type="ECO:0000313" key="3">
    <source>
        <dbReference type="EMBL" id="CDB45003.1"/>
    </source>
</evidence>
<sequence>MKKIRIGILAVLLTGITGLAAANNPFTDVPEGHWAYNSINKLVDAGIIEGYNNGHYGGDRLITRYEMAQIVAKAMAKGADVDRLAAEFAEELDNLGIRVSNLEEQSDNVKITGEIRIADYAFKNSKSRSHDELRTRLFINGKINDQWEYGAMLENTQNFRNDSGDENTLFKRAYVQGNLNGVKITAGRQFFKSGYGFYAVATNIKALKVDVGNVLKASAFVGQFANMVTTKESNEKLYGLHLAYPVNKKIFAQAAYYHPEAIYDGNTVAYQKNDVYTVGLGYKFDKSTILYAEYLKADKPVLPEQGYSKAGWAARLDYKGAKYNNPGSWGTYVAYYDQPAATIYDHTSEMDVNKMYDTRTNRELVTGYAGIKGYEIGVNYTVARNVMAAFNYFDYQGADNNNIKDRMMWTQLYYIF</sequence>
<feature type="signal peptide" evidence="1">
    <location>
        <begin position="1"/>
        <end position="22"/>
    </location>
</feature>
<dbReference type="HOGENOM" id="CLU_036587_1_0_9"/>
<evidence type="ECO:0000313" key="4">
    <source>
        <dbReference type="EMBL" id="MTT75731.1"/>
    </source>
</evidence>
<reference evidence="3" key="1">
    <citation type="submission" date="2012-11" db="EMBL/GenBank/DDBJ databases">
        <title>Dependencies among metagenomic species, viruses, plasmids and units of genetic variation.</title>
        <authorList>
            <person name="Nielsen H.B."/>
            <person name="Almeida M."/>
            <person name="Juncker A.S."/>
            <person name="Rasmussen S."/>
            <person name="Li J."/>
            <person name="Sunagawa S."/>
            <person name="Plichta D."/>
            <person name="Gautier L."/>
            <person name="Le Chatelier E."/>
            <person name="Peletier E."/>
            <person name="Bonde I."/>
            <person name="Nielsen T."/>
            <person name="Manichanh C."/>
            <person name="Arumugam M."/>
            <person name="Batto J."/>
            <person name="Santos M.B.Q.D."/>
            <person name="Blom N."/>
            <person name="Borruel N."/>
            <person name="Burgdorf K.S."/>
            <person name="Boumezbeur F."/>
            <person name="Casellas F."/>
            <person name="Dore J."/>
            <person name="Guarner F."/>
            <person name="Hansen T."/>
            <person name="Hildebrand F."/>
            <person name="Kaas R.S."/>
            <person name="Kennedy S."/>
            <person name="Kristiansen K."/>
            <person name="Kultima J.R."/>
            <person name="Leonard P."/>
            <person name="Levenez F."/>
            <person name="Lund O."/>
            <person name="Moumen B."/>
            <person name="Le Paslier D."/>
            <person name="Pons N."/>
            <person name="Pedersen O."/>
            <person name="Prifti E."/>
            <person name="Qin J."/>
            <person name="Raes J."/>
            <person name="Tap J."/>
            <person name="Tims S."/>
            <person name="Ussery D.W."/>
            <person name="Yamada T."/>
            <person name="MetaHit consortium"/>
            <person name="Renault P."/>
            <person name="Sicheritz-Ponten T."/>
            <person name="Bork P."/>
            <person name="Wang J."/>
            <person name="Brunak S."/>
            <person name="Ehrlich S.D."/>
        </authorList>
    </citation>
    <scope>NUCLEOTIDE SEQUENCE [LARGE SCALE GENOMIC DNA]</scope>
</reference>
<dbReference type="EMBL" id="WNBM01000002">
    <property type="protein sequence ID" value="MTT75731.1"/>
    <property type="molecule type" value="Genomic_DNA"/>
</dbReference>
<dbReference type="RefSeq" id="WP_021719122.1">
    <property type="nucleotide sequence ID" value="NZ_CAKVRS010000006.1"/>
</dbReference>
<dbReference type="OrthoDB" id="5845122at2"/>
<dbReference type="EMBL" id="CBDS010000005">
    <property type="protein sequence ID" value="CDB45003.1"/>
    <property type="molecule type" value="Genomic_DNA"/>
</dbReference>
<dbReference type="PANTHER" id="PTHR43308:SF5">
    <property type="entry name" value="S-LAYER PROTEIN _ PEPTIDOGLYCAN ENDO-BETA-N-ACETYLGLUCOSAMINIDASE"/>
    <property type="match status" value="1"/>
</dbReference>
<comment type="caution">
    <text evidence="3">The sequence shown here is derived from an EMBL/GenBank/DDBJ whole genome shotgun (WGS) entry which is preliminary data.</text>
</comment>
<keyword evidence="6" id="KW-1185">Reference proteome</keyword>
<proteinExistence type="predicted"/>
<dbReference type="EMBL" id="WNBW01000002">
    <property type="protein sequence ID" value="MTU03793.1"/>
    <property type="molecule type" value="Genomic_DNA"/>
</dbReference>
<evidence type="ECO:0000313" key="7">
    <source>
        <dbReference type="Proteomes" id="UP000484547"/>
    </source>
</evidence>
<dbReference type="Proteomes" id="UP000443070">
    <property type="component" value="Unassembled WGS sequence"/>
</dbReference>
<evidence type="ECO:0000313" key="6">
    <source>
        <dbReference type="Proteomes" id="UP000443070"/>
    </source>
</evidence>
<accession>R6I4D6</accession>
<dbReference type="Pfam" id="PF00395">
    <property type="entry name" value="SLH"/>
    <property type="match status" value="1"/>
</dbReference>
<name>R6I4D6_9FIRM</name>
<gene>
    <name evidence="3" type="ORF">BN533_02223</name>
    <name evidence="4" type="ORF">GMD11_05530</name>
    <name evidence="5" type="ORF">GMD18_05175</name>
</gene>
<evidence type="ECO:0000313" key="5">
    <source>
        <dbReference type="EMBL" id="MTU03793.1"/>
    </source>
</evidence>
<evidence type="ECO:0000256" key="1">
    <source>
        <dbReference type="SAM" id="SignalP"/>
    </source>
</evidence>
<dbReference type="STRING" id="1262914.BN533_02223"/>
<dbReference type="eggNOG" id="COG3203">
    <property type="taxonomic scope" value="Bacteria"/>
</dbReference>
<feature type="domain" description="SLH" evidence="2">
    <location>
        <begin position="22"/>
        <end position="85"/>
    </location>
</feature>
<organism evidence="3">
    <name type="scientific">Phascolarctobacterium faecium</name>
    <dbReference type="NCBI Taxonomy" id="33025"/>
    <lineage>
        <taxon>Bacteria</taxon>
        <taxon>Bacillati</taxon>
        <taxon>Bacillota</taxon>
        <taxon>Negativicutes</taxon>
        <taxon>Acidaminococcales</taxon>
        <taxon>Acidaminococcaceae</taxon>
        <taxon>Phascolarctobacterium</taxon>
    </lineage>
</organism>